<dbReference type="OrthoDB" id="2687954at2759"/>
<accession>A0A0D0APE2</accession>
<feature type="signal peptide" evidence="1">
    <location>
        <begin position="1"/>
        <end position="21"/>
    </location>
</feature>
<dbReference type="InParanoid" id="A0A0D0APE2"/>
<protein>
    <submittedName>
        <fullName evidence="2">Uncharacterized protein</fullName>
    </submittedName>
</protein>
<dbReference type="STRING" id="930992.A0A0D0APE2"/>
<name>A0A0D0APE2_9AGAM</name>
<keyword evidence="1" id="KW-0732">Signal</keyword>
<proteinExistence type="predicted"/>
<feature type="chain" id="PRO_5002218813" evidence="1">
    <location>
        <begin position="22"/>
        <end position="469"/>
    </location>
</feature>
<sequence>MQSPGTWFGTLIFGLWCSVLHYKHFTRCPGFPYPTARNVKDACIGSALSSVWKQTGTPTLLWATTAVTTYLVCISVLHVTSSTLLQFQTFNSTMTTTVSTTLGWTDITPGTLANWENVNWGVITASLPAISRFPGILSAGLSNNTVYDTLQTSSVVGHATVNATTITSNCGLLPNVTYIQNNNEASAPIGNGNTIVMSAPQPLQKEVAVPMIVATPESHARPAAIDSMGGNASMDIYHVVNLKFHGSFVYTRLVKLWLLQAVVVMDSQVALDISVNPQLWMSSDLAFTVMYIMSLIGLSLQYQYDQWANNQAPIANFTLRPDQLEVAIAKTVAQLIWMAGHMGSESSDGGMQPGEGVALVSEDVVALRLNITLLPLLFATSASVIMLGLALYTTGAFDASHSSRASISNTGVLQFLWLGYYSASVHEALQDVEHPMEDNLRRAGMIDVCFASTTSDEELPMRRLIDNAV</sequence>
<dbReference type="HOGENOM" id="CLU_565061_0_0_1"/>
<evidence type="ECO:0000313" key="3">
    <source>
        <dbReference type="Proteomes" id="UP000054485"/>
    </source>
</evidence>
<dbReference type="EMBL" id="KN835860">
    <property type="protein sequence ID" value="KIK33838.1"/>
    <property type="molecule type" value="Genomic_DNA"/>
</dbReference>
<gene>
    <name evidence="2" type="ORF">CY34DRAFT_110514</name>
</gene>
<evidence type="ECO:0000313" key="2">
    <source>
        <dbReference type="EMBL" id="KIK33838.1"/>
    </source>
</evidence>
<dbReference type="AlphaFoldDB" id="A0A0D0APE2"/>
<reference evidence="2 3" key="1">
    <citation type="submission" date="2014-04" db="EMBL/GenBank/DDBJ databases">
        <authorList>
            <consortium name="DOE Joint Genome Institute"/>
            <person name="Kuo A."/>
            <person name="Ruytinx J."/>
            <person name="Rineau F."/>
            <person name="Colpaert J."/>
            <person name="Kohler A."/>
            <person name="Nagy L.G."/>
            <person name="Floudas D."/>
            <person name="Copeland A."/>
            <person name="Barry K.W."/>
            <person name="Cichocki N."/>
            <person name="Veneault-Fourrey C."/>
            <person name="LaButti K."/>
            <person name="Lindquist E.A."/>
            <person name="Lipzen A."/>
            <person name="Lundell T."/>
            <person name="Morin E."/>
            <person name="Murat C."/>
            <person name="Sun H."/>
            <person name="Tunlid A."/>
            <person name="Henrissat B."/>
            <person name="Grigoriev I.V."/>
            <person name="Hibbett D.S."/>
            <person name="Martin F."/>
            <person name="Nordberg H.P."/>
            <person name="Cantor M.N."/>
            <person name="Hua S.X."/>
        </authorList>
    </citation>
    <scope>NUCLEOTIDE SEQUENCE [LARGE SCALE GENOMIC DNA]</scope>
    <source>
        <strain evidence="2 3">UH-Slu-Lm8-n1</strain>
    </source>
</reference>
<keyword evidence="3" id="KW-1185">Reference proteome</keyword>
<organism evidence="2 3">
    <name type="scientific">Suillus luteus UH-Slu-Lm8-n1</name>
    <dbReference type="NCBI Taxonomy" id="930992"/>
    <lineage>
        <taxon>Eukaryota</taxon>
        <taxon>Fungi</taxon>
        <taxon>Dikarya</taxon>
        <taxon>Basidiomycota</taxon>
        <taxon>Agaricomycotina</taxon>
        <taxon>Agaricomycetes</taxon>
        <taxon>Agaricomycetidae</taxon>
        <taxon>Boletales</taxon>
        <taxon>Suillineae</taxon>
        <taxon>Suillaceae</taxon>
        <taxon>Suillus</taxon>
    </lineage>
</organism>
<dbReference type="Proteomes" id="UP000054485">
    <property type="component" value="Unassembled WGS sequence"/>
</dbReference>
<reference evidence="3" key="2">
    <citation type="submission" date="2015-01" db="EMBL/GenBank/DDBJ databases">
        <title>Evolutionary Origins and Diversification of the Mycorrhizal Mutualists.</title>
        <authorList>
            <consortium name="DOE Joint Genome Institute"/>
            <consortium name="Mycorrhizal Genomics Consortium"/>
            <person name="Kohler A."/>
            <person name="Kuo A."/>
            <person name="Nagy L.G."/>
            <person name="Floudas D."/>
            <person name="Copeland A."/>
            <person name="Barry K.W."/>
            <person name="Cichocki N."/>
            <person name="Veneault-Fourrey C."/>
            <person name="LaButti K."/>
            <person name="Lindquist E.A."/>
            <person name="Lipzen A."/>
            <person name="Lundell T."/>
            <person name="Morin E."/>
            <person name="Murat C."/>
            <person name="Riley R."/>
            <person name="Ohm R."/>
            <person name="Sun H."/>
            <person name="Tunlid A."/>
            <person name="Henrissat B."/>
            <person name="Grigoriev I.V."/>
            <person name="Hibbett D.S."/>
            <person name="Martin F."/>
        </authorList>
    </citation>
    <scope>NUCLEOTIDE SEQUENCE [LARGE SCALE GENOMIC DNA]</scope>
    <source>
        <strain evidence="3">UH-Slu-Lm8-n1</strain>
    </source>
</reference>
<evidence type="ECO:0000256" key="1">
    <source>
        <dbReference type="SAM" id="SignalP"/>
    </source>
</evidence>